<dbReference type="Proteomes" id="UP000187651">
    <property type="component" value="Unassembled WGS sequence"/>
</dbReference>
<evidence type="ECO:0000256" key="1">
    <source>
        <dbReference type="SAM" id="Phobius"/>
    </source>
</evidence>
<keyword evidence="1" id="KW-0472">Membrane</keyword>
<organism evidence="2 3">
    <name type="scientific">Lachnospira pectinoschiza</name>
    <dbReference type="NCBI Taxonomy" id="28052"/>
    <lineage>
        <taxon>Bacteria</taxon>
        <taxon>Bacillati</taxon>
        <taxon>Bacillota</taxon>
        <taxon>Clostridia</taxon>
        <taxon>Lachnospirales</taxon>
        <taxon>Lachnospiraceae</taxon>
        <taxon>Lachnospira</taxon>
    </lineage>
</organism>
<keyword evidence="1" id="KW-1133">Transmembrane helix</keyword>
<dbReference type="EMBL" id="FNHZ01000001">
    <property type="protein sequence ID" value="SDM50061.1"/>
    <property type="molecule type" value="Genomic_DNA"/>
</dbReference>
<keyword evidence="3" id="KW-1185">Reference proteome</keyword>
<dbReference type="AlphaFoldDB" id="A0A1G9TR18"/>
<gene>
    <name evidence="2" type="ORF">SAMN05216544_0453</name>
</gene>
<name>A0A1G9TR18_9FIRM</name>
<accession>A0A1G9TR18</accession>
<reference evidence="3" key="1">
    <citation type="submission" date="2016-10" db="EMBL/GenBank/DDBJ databases">
        <authorList>
            <person name="Varghese N."/>
            <person name="Submissions S."/>
        </authorList>
    </citation>
    <scope>NUCLEOTIDE SEQUENCE [LARGE SCALE GENOMIC DNA]</scope>
    <source>
        <strain evidence="3">M83</strain>
    </source>
</reference>
<evidence type="ECO:0000313" key="2">
    <source>
        <dbReference type="EMBL" id="SDM50061.1"/>
    </source>
</evidence>
<feature type="transmembrane region" description="Helical" evidence="1">
    <location>
        <begin position="35"/>
        <end position="60"/>
    </location>
</feature>
<evidence type="ECO:0000313" key="3">
    <source>
        <dbReference type="Proteomes" id="UP000187651"/>
    </source>
</evidence>
<sequence>MLNENKVKMMTKMAIYEKNEGKDMVKTAKYYKSDYIALGVLKSLITTTLAFIIIMILYAFCNAEGIVANINDLDYVALGKKVAAYYIGLIVAFSIISGFVYSYKYEKSRKGLKKYFSRLNKLDRFYNGQKKKK</sequence>
<proteinExistence type="predicted"/>
<feature type="transmembrane region" description="Helical" evidence="1">
    <location>
        <begin position="83"/>
        <end position="103"/>
    </location>
</feature>
<protein>
    <submittedName>
        <fullName evidence="2">Uncharacterized protein</fullName>
    </submittedName>
</protein>
<keyword evidence="1" id="KW-0812">Transmembrane</keyword>